<evidence type="ECO:0000259" key="9">
    <source>
        <dbReference type="Pfam" id="PF23559"/>
    </source>
</evidence>
<feature type="domain" description="NB-ARC" evidence="7">
    <location>
        <begin position="180"/>
        <end position="349"/>
    </location>
</feature>
<dbReference type="InterPro" id="IPR038005">
    <property type="entry name" value="RX-like_CC"/>
</dbReference>
<evidence type="ECO:0000256" key="4">
    <source>
        <dbReference type="ARBA" id="ARBA00022741"/>
    </source>
</evidence>
<dbReference type="Gene3D" id="1.10.8.430">
    <property type="entry name" value="Helical domain of apoptotic protease-activating factors"/>
    <property type="match status" value="1"/>
</dbReference>
<dbReference type="FunFam" id="1.10.10.10:FF:000322">
    <property type="entry name" value="Probable disease resistance protein At1g63360"/>
    <property type="match status" value="1"/>
</dbReference>
<evidence type="ECO:0000313" key="11">
    <source>
        <dbReference type="EMBL" id="TKW33701.1"/>
    </source>
</evidence>
<keyword evidence="5" id="KW-0611">Plant defense</keyword>
<reference evidence="11" key="1">
    <citation type="submission" date="2019-03" db="EMBL/GenBank/DDBJ databases">
        <title>WGS assembly of Setaria viridis.</title>
        <authorList>
            <person name="Huang P."/>
            <person name="Jenkins J."/>
            <person name="Grimwood J."/>
            <person name="Barry K."/>
            <person name="Healey A."/>
            <person name="Mamidi S."/>
            <person name="Sreedasyam A."/>
            <person name="Shu S."/>
            <person name="Feldman M."/>
            <person name="Wu J."/>
            <person name="Yu Y."/>
            <person name="Chen C."/>
            <person name="Johnson J."/>
            <person name="Rokhsar D."/>
            <person name="Baxter I."/>
            <person name="Schmutz J."/>
            <person name="Brutnell T."/>
            <person name="Kellogg E."/>
        </authorList>
    </citation>
    <scope>NUCLEOTIDE SEQUENCE [LARGE SCALE GENOMIC DNA]</scope>
</reference>
<keyword evidence="12" id="KW-1185">Reference proteome</keyword>
<dbReference type="CDD" id="cd14798">
    <property type="entry name" value="RX-CC_like"/>
    <property type="match status" value="1"/>
</dbReference>
<organism evidence="11 12">
    <name type="scientific">Setaria viridis</name>
    <name type="common">Green bristlegrass</name>
    <name type="synonym">Setaria italica subsp. viridis</name>
    <dbReference type="NCBI Taxonomy" id="4556"/>
    <lineage>
        <taxon>Eukaryota</taxon>
        <taxon>Viridiplantae</taxon>
        <taxon>Streptophyta</taxon>
        <taxon>Embryophyta</taxon>
        <taxon>Tracheophyta</taxon>
        <taxon>Spermatophyta</taxon>
        <taxon>Magnoliopsida</taxon>
        <taxon>Liliopsida</taxon>
        <taxon>Poales</taxon>
        <taxon>Poaceae</taxon>
        <taxon>PACMAD clade</taxon>
        <taxon>Panicoideae</taxon>
        <taxon>Panicodae</taxon>
        <taxon>Paniceae</taxon>
        <taxon>Cenchrinae</taxon>
        <taxon>Setaria</taxon>
    </lineage>
</organism>
<dbReference type="Proteomes" id="UP000298652">
    <property type="component" value="Chromosome 2"/>
</dbReference>
<comment type="similarity">
    <text evidence="1">Belongs to the disease resistance NB-LRR family.</text>
</comment>
<accession>A0A4U6VUT3</accession>
<keyword evidence="4" id="KW-0547">Nucleotide-binding</keyword>
<dbReference type="GO" id="GO:0042742">
    <property type="term" value="P:defense response to bacterium"/>
    <property type="evidence" value="ECO:0007669"/>
    <property type="project" value="UniProtKB-ARBA"/>
</dbReference>
<dbReference type="SUPFAM" id="SSF52058">
    <property type="entry name" value="L domain-like"/>
    <property type="match status" value="1"/>
</dbReference>
<dbReference type="GO" id="GO:0002758">
    <property type="term" value="P:innate immune response-activating signaling pathway"/>
    <property type="evidence" value="ECO:0007669"/>
    <property type="project" value="UniProtKB-ARBA"/>
</dbReference>
<dbReference type="InterPro" id="IPR036388">
    <property type="entry name" value="WH-like_DNA-bd_sf"/>
</dbReference>
<evidence type="ECO:0000256" key="3">
    <source>
        <dbReference type="ARBA" id="ARBA00022737"/>
    </source>
</evidence>
<evidence type="ECO:0000256" key="1">
    <source>
        <dbReference type="ARBA" id="ARBA00008894"/>
    </source>
</evidence>
<evidence type="ECO:0000256" key="6">
    <source>
        <dbReference type="ARBA" id="ARBA00023054"/>
    </source>
</evidence>
<dbReference type="Gramene" id="TKW33701">
    <property type="protein sequence ID" value="TKW33701"/>
    <property type="gene ID" value="SEVIR_2G257200v2"/>
</dbReference>
<dbReference type="PRINTS" id="PR00364">
    <property type="entry name" value="DISEASERSIST"/>
</dbReference>
<gene>
    <name evidence="11" type="ORF">SEVIR_2G257200v2</name>
</gene>
<protein>
    <recommendedName>
        <fullName evidence="13">NB-ARC domain-containing protein</fullName>
    </recommendedName>
</protein>
<dbReference type="Gene3D" id="3.80.10.10">
    <property type="entry name" value="Ribonuclease Inhibitor"/>
    <property type="match status" value="1"/>
</dbReference>
<feature type="domain" description="Disease resistance protein winged helix" evidence="9">
    <location>
        <begin position="438"/>
        <end position="509"/>
    </location>
</feature>
<keyword evidence="6" id="KW-0175">Coiled coil</keyword>
<dbReference type="Pfam" id="PF23598">
    <property type="entry name" value="LRR_14"/>
    <property type="match status" value="1"/>
</dbReference>
<proteinExistence type="inferred from homology"/>
<dbReference type="PANTHER" id="PTHR23155">
    <property type="entry name" value="DISEASE RESISTANCE PROTEIN RP"/>
    <property type="match status" value="1"/>
</dbReference>
<dbReference type="Gene3D" id="1.20.5.4130">
    <property type="match status" value="1"/>
</dbReference>
<dbReference type="InterPro" id="IPR055414">
    <property type="entry name" value="LRR_R13L4/SHOC2-like"/>
</dbReference>
<dbReference type="Pfam" id="PF18052">
    <property type="entry name" value="Rx_N"/>
    <property type="match status" value="1"/>
</dbReference>
<dbReference type="InterPro" id="IPR058922">
    <property type="entry name" value="WHD_DRP"/>
</dbReference>
<dbReference type="Gene3D" id="3.40.50.300">
    <property type="entry name" value="P-loop containing nucleotide triphosphate hydrolases"/>
    <property type="match status" value="1"/>
</dbReference>
<evidence type="ECO:0000256" key="5">
    <source>
        <dbReference type="ARBA" id="ARBA00022821"/>
    </source>
</evidence>
<dbReference type="GO" id="GO:0009626">
    <property type="term" value="P:plant-type hypersensitive response"/>
    <property type="evidence" value="ECO:0007669"/>
    <property type="project" value="UniProtKB-ARBA"/>
</dbReference>
<evidence type="ECO:0008006" key="13">
    <source>
        <dbReference type="Google" id="ProtNLM"/>
    </source>
</evidence>
<evidence type="ECO:0000313" key="12">
    <source>
        <dbReference type="Proteomes" id="UP000298652"/>
    </source>
</evidence>
<dbReference type="EMBL" id="CM016553">
    <property type="protein sequence ID" value="TKW33701.1"/>
    <property type="molecule type" value="Genomic_DNA"/>
</dbReference>
<evidence type="ECO:0000259" key="7">
    <source>
        <dbReference type="Pfam" id="PF00931"/>
    </source>
</evidence>
<feature type="domain" description="Disease resistance R13L4/SHOC-2-like LRR" evidence="10">
    <location>
        <begin position="555"/>
        <end position="888"/>
    </location>
</feature>
<sequence length="917" mass="105872">MAEIAILLVMKKITIALAEETLRSARPLLAKKSQSITELPCDMKLIKNELELIRAFLNEIDRKGEVTETWIGQVRRLAFDMEDIVDQFFYVVGNNNQKRSWWDHVKKIVKKPQSLFSLDEIAIETKRINQELKQLSESRDRWAKPLDCGTTTPVTSYETEPYLPGHDYSINDDDLVGTDKNKQTLIGALHFEDHLLRIIAVWGMGGIGKSTLVNDVYKNELSSFDCHAWVSISHKYKLEDIWRNMLSDLLRKDKKEFDAESMNSTYLIDELKQIMSNKRYLVILDDVWTTEVILKLRNILVDNGLGSRVIITTRMEEVASMAEDGCKIKLEPLNDHDAWVLFCRKAFPKIQNHICPPDLHQCGKDIVEKCDGLPLALVAIGSILSLKRKSVKEWRLFFNQLIWELHINENLNRVEKILNLSYKYLPHYLKNCFLYCAVFPEDYLIRRRNLTWTWIAEGFIEPNGASSLEDVADGYVDQLVNRSMLQVASRNSFARIKCLRMHDLVRELAIFQSTKESFSTNYDENHGMMVDFDSRRLSVLQCNKGIPLNIYSSRLRAFITFDTSMALSSWYSSILSKSKYLVVLDLSDSPIETVPDSVGELFNLRFLCLNNTNVKELPEFITKLQNLQTLSLECTQLLKFPQGMSKLKKLHHLLFFKLIDATYKSFNNWESMEPFEGLWTLKELQSLNEIRATNVFVANLGNLSQLRVLSISDVKNSHCAQLCDALSKMRHLSRLEIRTWNENELLHLDNLELPNPLQVLDLYGRFSEGTFESPFFLNHGSELYLISLKYCQLTENQLSQLSRLSKLTYLDLTRAYTGQQLHFNADSFQNLKKILLKDLPHVNQICIYDGALVNLEYLYMDNLPELQDAPIGVDFLASLKEAYCINMHGQHGAFASNFWKAKLDHIPNVYSTTEDPL</sequence>
<dbReference type="SUPFAM" id="SSF52540">
    <property type="entry name" value="P-loop containing nucleoside triphosphate hydrolases"/>
    <property type="match status" value="1"/>
</dbReference>
<dbReference type="InterPro" id="IPR002182">
    <property type="entry name" value="NB-ARC"/>
</dbReference>
<dbReference type="InterPro" id="IPR027417">
    <property type="entry name" value="P-loop_NTPase"/>
</dbReference>
<dbReference type="FunFam" id="3.40.50.300:FF:001091">
    <property type="entry name" value="Probable disease resistance protein At1g61300"/>
    <property type="match status" value="1"/>
</dbReference>
<name>A0A4U6VUT3_SETVI</name>
<dbReference type="Pfam" id="PF00931">
    <property type="entry name" value="NB-ARC"/>
    <property type="match status" value="1"/>
</dbReference>
<keyword evidence="3" id="KW-0677">Repeat</keyword>
<dbReference type="InterPro" id="IPR032675">
    <property type="entry name" value="LRR_dom_sf"/>
</dbReference>
<dbReference type="Gene3D" id="1.10.10.10">
    <property type="entry name" value="Winged helix-like DNA-binding domain superfamily/Winged helix DNA-binding domain"/>
    <property type="match status" value="1"/>
</dbReference>
<evidence type="ECO:0000256" key="2">
    <source>
        <dbReference type="ARBA" id="ARBA00022614"/>
    </source>
</evidence>
<evidence type="ECO:0000259" key="10">
    <source>
        <dbReference type="Pfam" id="PF23598"/>
    </source>
</evidence>
<feature type="domain" description="Disease resistance N-terminal" evidence="8">
    <location>
        <begin position="22"/>
        <end position="98"/>
    </location>
</feature>
<dbReference type="InterPro" id="IPR044974">
    <property type="entry name" value="Disease_R_plants"/>
</dbReference>
<dbReference type="OMA" id="WELHINE"/>
<keyword evidence="2" id="KW-0433">Leucine-rich repeat</keyword>
<dbReference type="AlphaFoldDB" id="A0A4U6VUT3"/>
<evidence type="ECO:0000259" key="8">
    <source>
        <dbReference type="Pfam" id="PF18052"/>
    </source>
</evidence>
<dbReference type="Pfam" id="PF23559">
    <property type="entry name" value="WHD_DRP"/>
    <property type="match status" value="1"/>
</dbReference>
<dbReference type="InterPro" id="IPR042197">
    <property type="entry name" value="Apaf_helical"/>
</dbReference>
<dbReference type="GO" id="GO:0043531">
    <property type="term" value="F:ADP binding"/>
    <property type="evidence" value="ECO:0007669"/>
    <property type="project" value="InterPro"/>
</dbReference>
<dbReference type="InterPro" id="IPR041118">
    <property type="entry name" value="Rx_N"/>
</dbReference>
<dbReference type="PANTHER" id="PTHR23155:SF1232">
    <property type="entry name" value="OS09G0270700 PROTEIN"/>
    <property type="match status" value="1"/>
</dbReference>